<evidence type="ECO:0000256" key="1">
    <source>
        <dbReference type="SAM" id="SignalP"/>
    </source>
</evidence>
<feature type="domain" description="GP-PDE" evidence="2">
    <location>
        <begin position="26"/>
        <end position="294"/>
    </location>
</feature>
<dbReference type="PANTHER" id="PTHR46211">
    <property type="entry name" value="GLYCEROPHOSPHORYL DIESTER PHOSPHODIESTERASE"/>
    <property type="match status" value="1"/>
</dbReference>
<reference evidence="3 4" key="1">
    <citation type="journal article" date="2018" name="Arch. Microbiol.">
        <title>Hymenobacter segetis sp. nov., isolated from soil.</title>
        <authorList>
            <person name="Ten L.N."/>
            <person name="Lim S.J."/>
            <person name="Kim B.O."/>
            <person name="Kang I.K."/>
            <person name="Jung H.Y."/>
        </authorList>
    </citation>
    <scope>NUCLEOTIDE SEQUENCE [LARGE SCALE GENOMIC DNA]</scope>
    <source>
        <strain evidence="3 4">S7-3-11</strain>
    </source>
</reference>
<dbReference type="InterPro" id="IPR017946">
    <property type="entry name" value="PLC-like_Pdiesterase_TIM-brl"/>
</dbReference>
<dbReference type="PANTHER" id="PTHR46211:SF14">
    <property type="entry name" value="GLYCEROPHOSPHODIESTER PHOSPHODIESTERASE"/>
    <property type="match status" value="1"/>
</dbReference>
<gene>
    <name evidence="3" type="ORF">AAFH49_13510</name>
</gene>
<dbReference type="Pfam" id="PF03009">
    <property type="entry name" value="GDPD"/>
    <property type="match status" value="1"/>
</dbReference>
<feature type="chain" id="PRO_5047417681" evidence="1">
    <location>
        <begin position="22"/>
        <end position="294"/>
    </location>
</feature>
<evidence type="ECO:0000259" key="2">
    <source>
        <dbReference type="PROSITE" id="PS51704"/>
    </source>
</evidence>
<accession>A0ABU9LXW8</accession>
<keyword evidence="4" id="KW-1185">Reference proteome</keyword>
<evidence type="ECO:0000313" key="4">
    <source>
        <dbReference type="Proteomes" id="UP001479606"/>
    </source>
</evidence>
<name>A0ABU9LXW8_9BACT</name>
<dbReference type="PROSITE" id="PS51704">
    <property type="entry name" value="GP_PDE"/>
    <property type="match status" value="1"/>
</dbReference>
<comment type="caution">
    <text evidence="3">The sequence shown here is derived from an EMBL/GenBank/DDBJ whole genome shotgun (WGS) entry which is preliminary data.</text>
</comment>
<dbReference type="EMBL" id="JBCEVZ010000032">
    <property type="protein sequence ID" value="MEL5995231.1"/>
    <property type="molecule type" value="Genomic_DNA"/>
</dbReference>
<dbReference type="RefSeq" id="WP_342298908.1">
    <property type="nucleotide sequence ID" value="NZ_JBCEVZ010000032.1"/>
</dbReference>
<sequence length="294" mass="32783">MRKPLLLAALALPGLLGNAEAQQRPLDLQGHRGGRGLMPENTIPAMRKALDLGVTTLEMDIAISQDKQVLLSHDPFMNADFVSLPDGSLITKTEEKSLRLYALPYAEIRRYDVGSHGNPRFPRQQKLRTNKPLLAEVIDSAEAYARWKGRPVPYYNIETKTTPEGDGINHPAPAEFVRLLLAVINQKGVQDRVIIQSFDPRTLELVHRTQPALRTALLVENQEELTVNLQRLSFRPTIYSPNYQLVTPALVQACHQQQLLLIPWTVNAAAVARELIGQGVDGIITDYPDLLLAK</sequence>
<dbReference type="Proteomes" id="UP001479606">
    <property type="component" value="Unassembled WGS sequence"/>
</dbReference>
<feature type="signal peptide" evidence="1">
    <location>
        <begin position="1"/>
        <end position="21"/>
    </location>
</feature>
<dbReference type="InterPro" id="IPR030395">
    <property type="entry name" value="GP_PDE_dom"/>
</dbReference>
<dbReference type="Gene3D" id="3.20.20.190">
    <property type="entry name" value="Phosphatidylinositol (PI) phosphodiesterase"/>
    <property type="match status" value="1"/>
</dbReference>
<keyword evidence="1" id="KW-0732">Signal</keyword>
<evidence type="ECO:0000313" key="3">
    <source>
        <dbReference type="EMBL" id="MEL5995231.1"/>
    </source>
</evidence>
<dbReference type="SUPFAM" id="SSF51695">
    <property type="entry name" value="PLC-like phosphodiesterases"/>
    <property type="match status" value="1"/>
</dbReference>
<protein>
    <submittedName>
        <fullName evidence="3">Glycerophosphodiester phosphodiesterase family protein</fullName>
    </submittedName>
</protein>
<organism evidence="3 4">
    <name type="scientific">Hymenobacter segetis</name>
    <dbReference type="NCBI Taxonomy" id="2025509"/>
    <lineage>
        <taxon>Bacteria</taxon>
        <taxon>Pseudomonadati</taxon>
        <taxon>Bacteroidota</taxon>
        <taxon>Cytophagia</taxon>
        <taxon>Cytophagales</taxon>
        <taxon>Hymenobacteraceae</taxon>
        <taxon>Hymenobacter</taxon>
    </lineage>
</organism>
<proteinExistence type="predicted"/>